<reference evidence="2 3" key="2">
    <citation type="journal article" date="2023" name="Mol. Biol. Evol.">
        <title>Genomics of Secondarily Temperate Adaptation in the Only Non-Antarctic Icefish.</title>
        <authorList>
            <person name="Rivera-Colon A.G."/>
            <person name="Rayamajhi N."/>
            <person name="Minhas B.F."/>
            <person name="Madrigal G."/>
            <person name="Bilyk K.T."/>
            <person name="Yoon V."/>
            <person name="Hune M."/>
            <person name="Gregory S."/>
            <person name="Cheng C.H.C."/>
            <person name="Catchen J.M."/>
        </authorList>
    </citation>
    <scope>NUCLEOTIDE SEQUENCE [LARGE SCALE GENOMIC DNA]</scope>
    <source>
        <strain evidence="2">JMC-PN-2008</strain>
    </source>
</reference>
<evidence type="ECO:0000313" key="3">
    <source>
        <dbReference type="Proteomes" id="UP001346869"/>
    </source>
</evidence>
<dbReference type="Proteomes" id="UP001346869">
    <property type="component" value="Unassembled WGS sequence"/>
</dbReference>
<dbReference type="EMBL" id="JAUZQC010000011">
    <property type="protein sequence ID" value="KAK5864218.1"/>
    <property type="molecule type" value="Genomic_DNA"/>
</dbReference>
<protein>
    <submittedName>
        <fullName evidence="2">Uncharacterized protein</fullName>
    </submittedName>
</protein>
<sequence>MQKRLQNFREMIFPLLKRLSLHGDLLCKHTIYSKGVFPWSCRESQPSAECFQRTRGGARGGQSGGGGAGKHGCPHLSSHQLMEGNSFHNNTSMSVLRLQS</sequence>
<dbReference type="AlphaFoldDB" id="A0AAN8ARB0"/>
<comment type="caution">
    <text evidence="2">The sequence shown here is derived from an EMBL/GenBank/DDBJ whole genome shotgun (WGS) entry which is preliminary data.</text>
</comment>
<evidence type="ECO:0000313" key="2">
    <source>
        <dbReference type="EMBL" id="KAK5864218.1"/>
    </source>
</evidence>
<accession>A0AAN8ARB0</accession>
<reference evidence="2 3" key="1">
    <citation type="journal article" date="2023" name="Genes (Basel)">
        <title>Chromosome-Level Genome Assembly and Circadian Gene Repertoire of the Patagonia Blennie Eleginops maclovinus-The Closest Ancestral Proxy of Antarctic Cryonotothenioids.</title>
        <authorList>
            <person name="Cheng C.C."/>
            <person name="Rivera-Colon A.G."/>
            <person name="Minhas B.F."/>
            <person name="Wilson L."/>
            <person name="Rayamajhi N."/>
            <person name="Vargas-Chacoff L."/>
            <person name="Catchen J.M."/>
        </authorList>
    </citation>
    <scope>NUCLEOTIDE SEQUENCE [LARGE SCALE GENOMIC DNA]</scope>
    <source>
        <strain evidence="2">JMC-PN-2008</strain>
    </source>
</reference>
<name>A0AAN8ARB0_ELEMC</name>
<feature type="compositionally biased region" description="Gly residues" evidence="1">
    <location>
        <begin position="57"/>
        <end position="70"/>
    </location>
</feature>
<feature type="compositionally biased region" description="Polar residues" evidence="1">
    <location>
        <begin position="86"/>
        <end position="100"/>
    </location>
</feature>
<proteinExistence type="predicted"/>
<keyword evidence="3" id="KW-1185">Reference proteome</keyword>
<feature type="region of interest" description="Disordered" evidence="1">
    <location>
        <begin position="53"/>
        <end position="100"/>
    </location>
</feature>
<organism evidence="2 3">
    <name type="scientific">Eleginops maclovinus</name>
    <name type="common">Patagonian blennie</name>
    <name type="synonym">Eleginus maclovinus</name>
    <dbReference type="NCBI Taxonomy" id="56733"/>
    <lineage>
        <taxon>Eukaryota</taxon>
        <taxon>Metazoa</taxon>
        <taxon>Chordata</taxon>
        <taxon>Craniata</taxon>
        <taxon>Vertebrata</taxon>
        <taxon>Euteleostomi</taxon>
        <taxon>Actinopterygii</taxon>
        <taxon>Neopterygii</taxon>
        <taxon>Teleostei</taxon>
        <taxon>Neoteleostei</taxon>
        <taxon>Acanthomorphata</taxon>
        <taxon>Eupercaria</taxon>
        <taxon>Perciformes</taxon>
        <taxon>Notothenioidei</taxon>
        <taxon>Eleginopidae</taxon>
        <taxon>Eleginops</taxon>
    </lineage>
</organism>
<gene>
    <name evidence="2" type="ORF">PBY51_001178</name>
</gene>
<evidence type="ECO:0000256" key="1">
    <source>
        <dbReference type="SAM" id="MobiDB-lite"/>
    </source>
</evidence>